<accession>A0A8H3A3S1</accession>
<evidence type="ECO:0000313" key="10">
    <source>
        <dbReference type="Proteomes" id="UP000663843"/>
    </source>
</evidence>
<dbReference type="Gene3D" id="3.10.110.10">
    <property type="entry name" value="Ubiquitin Conjugating Enzyme"/>
    <property type="match status" value="1"/>
</dbReference>
<dbReference type="GO" id="GO:0061631">
    <property type="term" value="F:ubiquitin conjugating enzyme activity"/>
    <property type="evidence" value="ECO:0007669"/>
    <property type="project" value="UniProtKB-EC"/>
</dbReference>
<evidence type="ECO:0000313" key="9">
    <source>
        <dbReference type="EMBL" id="CAE6401598.1"/>
    </source>
</evidence>
<evidence type="ECO:0000256" key="1">
    <source>
        <dbReference type="ARBA" id="ARBA00012486"/>
    </source>
</evidence>
<evidence type="ECO:0000256" key="4">
    <source>
        <dbReference type="ARBA" id="ARBA00022786"/>
    </source>
</evidence>
<feature type="active site" description="Glycyl thioester intermediate" evidence="6">
    <location>
        <position position="87"/>
    </location>
</feature>
<evidence type="ECO:0000256" key="2">
    <source>
        <dbReference type="ARBA" id="ARBA00022679"/>
    </source>
</evidence>
<dbReference type="AlphaFoldDB" id="A0A8H3A3S1"/>
<feature type="compositionally biased region" description="Polar residues" evidence="7">
    <location>
        <begin position="202"/>
        <end position="227"/>
    </location>
</feature>
<dbReference type="InterPro" id="IPR023313">
    <property type="entry name" value="UBQ-conjugating_AS"/>
</dbReference>
<evidence type="ECO:0000256" key="5">
    <source>
        <dbReference type="ARBA" id="ARBA00022840"/>
    </source>
</evidence>
<dbReference type="SMART" id="SM00212">
    <property type="entry name" value="UBCc"/>
    <property type="match status" value="1"/>
</dbReference>
<evidence type="ECO:0000256" key="3">
    <source>
        <dbReference type="ARBA" id="ARBA00022741"/>
    </source>
</evidence>
<dbReference type="EC" id="2.3.2.23" evidence="1"/>
<proteinExistence type="predicted"/>
<feature type="domain" description="UBC core" evidence="8">
    <location>
        <begin position="1"/>
        <end position="149"/>
    </location>
</feature>
<dbReference type="InterPro" id="IPR000608">
    <property type="entry name" value="UBC"/>
</dbReference>
<dbReference type="Pfam" id="PF00179">
    <property type="entry name" value="UQ_con"/>
    <property type="match status" value="1"/>
</dbReference>
<dbReference type="SUPFAM" id="SSF54495">
    <property type="entry name" value="UBC-like"/>
    <property type="match status" value="1"/>
</dbReference>
<evidence type="ECO:0000256" key="7">
    <source>
        <dbReference type="SAM" id="MobiDB-lite"/>
    </source>
</evidence>
<keyword evidence="5" id="KW-0067">ATP-binding</keyword>
<dbReference type="Proteomes" id="UP000663843">
    <property type="component" value="Unassembled WGS sequence"/>
</dbReference>
<evidence type="ECO:0000256" key="6">
    <source>
        <dbReference type="PROSITE-ProRule" id="PRU10133"/>
    </source>
</evidence>
<gene>
    <name evidence="9" type="ORF">RDB_LOCUS36725</name>
</gene>
<sequence>MALKRINKELADLSRDPPSACSAGPTDAGTNMFNWTATIMGPADSPYAGGVFFLQIQFPTDYPFKPPKVSFTSKIYHPNINANGSICLDILRDQWSPALTISKVLLSICSMLTDPNPDDPLVPDIAHLYKTDRARYESTAREWTRNYTVMRAPQSLARTDTRLELALDLKFSPLPTAPPTGPAPANNLEQRKPLKRTESYGKGNSKNNALVPTKSMQGSALESNLQARSRRDTIKPANIPVFNALHEVNDNVGLDFGSYLDEARVPTKQESMPTPPALTEIIPRIEMLLEGGRHLELWDAKPELCARVNGCVNLSRKTMRTIVDGRGVEIVLRGIAITASTAENPRRCENNHFDTTRPEWHVGGLSGGQQVPGRAVWFGPGATGSALGPARARTDEFSVPFHIDIPMGLVQARRDRVIVVAASAIFGSTHRPDVVRRVETEVLRLTLSNLQSEEVKIPMWR</sequence>
<feature type="compositionally biased region" description="Basic and acidic residues" evidence="7">
    <location>
        <begin position="189"/>
        <end position="199"/>
    </location>
</feature>
<dbReference type="PROSITE" id="PS00183">
    <property type="entry name" value="UBC_1"/>
    <property type="match status" value="1"/>
</dbReference>
<dbReference type="GO" id="GO:0005524">
    <property type="term" value="F:ATP binding"/>
    <property type="evidence" value="ECO:0007669"/>
    <property type="project" value="UniProtKB-KW"/>
</dbReference>
<dbReference type="InterPro" id="IPR016135">
    <property type="entry name" value="UBQ-conjugating_enzyme/RWD"/>
</dbReference>
<dbReference type="EMBL" id="CAJMWT010001435">
    <property type="protein sequence ID" value="CAE6401598.1"/>
    <property type="molecule type" value="Genomic_DNA"/>
</dbReference>
<keyword evidence="2" id="KW-0808">Transferase</keyword>
<keyword evidence="4" id="KW-0833">Ubl conjugation pathway</keyword>
<reference evidence="9" key="1">
    <citation type="submission" date="2021-01" db="EMBL/GenBank/DDBJ databases">
        <authorList>
            <person name="Kaushik A."/>
        </authorList>
    </citation>
    <scope>NUCLEOTIDE SEQUENCE</scope>
    <source>
        <strain evidence="9">AG2-2IIIB</strain>
    </source>
</reference>
<comment type="caution">
    <text evidence="9">The sequence shown here is derived from an EMBL/GenBank/DDBJ whole genome shotgun (WGS) entry which is preliminary data.</text>
</comment>
<organism evidence="9 10">
    <name type="scientific">Rhizoctonia solani</name>
    <dbReference type="NCBI Taxonomy" id="456999"/>
    <lineage>
        <taxon>Eukaryota</taxon>
        <taxon>Fungi</taxon>
        <taxon>Dikarya</taxon>
        <taxon>Basidiomycota</taxon>
        <taxon>Agaricomycotina</taxon>
        <taxon>Agaricomycetes</taxon>
        <taxon>Cantharellales</taxon>
        <taxon>Ceratobasidiaceae</taxon>
        <taxon>Rhizoctonia</taxon>
    </lineage>
</organism>
<dbReference type="CDD" id="cd23792">
    <property type="entry name" value="UBCc_UBE2D"/>
    <property type="match status" value="1"/>
</dbReference>
<evidence type="ECO:0000259" key="8">
    <source>
        <dbReference type="PROSITE" id="PS50127"/>
    </source>
</evidence>
<dbReference type="PROSITE" id="PS50127">
    <property type="entry name" value="UBC_2"/>
    <property type="match status" value="1"/>
</dbReference>
<dbReference type="FunFam" id="3.10.110.10:FF:000010">
    <property type="entry name" value="Ubiquitin-conjugating enzyme E2-16 kDa"/>
    <property type="match status" value="1"/>
</dbReference>
<keyword evidence="3" id="KW-0547">Nucleotide-binding</keyword>
<dbReference type="PANTHER" id="PTHR24068">
    <property type="entry name" value="UBIQUITIN-CONJUGATING ENZYME E2"/>
    <property type="match status" value="1"/>
</dbReference>
<protein>
    <recommendedName>
        <fullName evidence="1">E2 ubiquitin-conjugating enzyme</fullName>
        <ecNumber evidence="1">2.3.2.23</ecNumber>
    </recommendedName>
</protein>
<feature type="region of interest" description="Disordered" evidence="7">
    <location>
        <begin position="173"/>
        <end position="229"/>
    </location>
</feature>
<name>A0A8H3A3S1_9AGAM</name>